<feature type="region of interest" description="Disordered" evidence="1">
    <location>
        <begin position="149"/>
        <end position="170"/>
    </location>
</feature>
<accession>A0AAW1TT58</accession>
<evidence type="ECO:0000256" key="1">
    <source>
        <dbReference type="SAM" id="MobiDB-lite"/>
    </source>
</evidence>
<protein>
    <submittedName>
        <fullName evidence="2">Uncharacterized protein</fullName>
    </submittedName>
</protein>
<proteinExistence type="predicted"/>
<dbReference type="Proteomes" id="UP001431783">
    <property type="component" value="Unassembled WGS sequence"/>
</dbReference>
<organism evidence="2 3">
    <name type="scientific">Henosepilachna vigintioctopunctata</name>
    <dbReference type="NCBI Taxonomy" id="420089"/>
    <lineage>
        <taxon>Eukaryota</taxon>
        <taxon>Metazoa</taxon>
        <taxon>Ecdysozoa</taxon>
        <taxon>Arthropoda</taxon>
        <taxon>Hexapoda</taxon>
        <taxon>Insecta</taxon>
        <taxon>Pterygota</taxon>
        <taxon>Neoptera</taxon>
        <taxon>Endopterygota</taxon>
        <taxon>Coleoptera</taxon>
        <taxon>Polyphaga</taxon>
        <taxon>Cucujiformia</taxon>
        <taxon>Coccinelloidea</taxon>
        <taxon>Coccinellidae</taxon>
        <taxon>Epilachninae</taxon>
        <taxon>Epilachnini</taxon>
        <taxon>Henosepilachna</taxon>
    </lineage>
</organism>
<evidence type="ECO:0000313" key="3">
    <source>
        <dbReference type="Proteomes" id="UP001431783"/>
    </source>
</evidence>
<name>A0AAW1TT58_9CUCU</name>
<evidence type="ECO:0000313" key="2">
    <source>
        <dbReference type="EMBL" id="KAK9873503.1"/>
    </source>
</evidence>
<dbReference type="AlphaFoldDB" id="A0AAW1TT58"/>
<reference evidence="2 3" key="1">
    <citation type="submission" date="2023-03" db="EMBL/GenBank/DDBJ databases">
        <title>Genome insight into feeding habits of ladybird beetles.</title>
        <authorList>
            <person name="Li H.-S."/>
            <person name="Huang Y.-H."/>
            <person name="Pang H."/>
        </authorList>
    </citation>
    <scope>NUCLEOTIDE SEQUENCE [LARGE SCALE GENOMIC DNA]</scope>
    <source>
        <strain evidence="2">SYSU_2023b</strain>
        <tissue evidence="2">Whole body</tissue>
    </source>
</reference>
<sequence>MSKLCLVYVMVFNRKRPGDCEKSRIVEWSNMASVSDEVIEKLSENDRQYALDFGRFVTQAEQCVRIFCLIKQFEFSKFEANMLRKHLATSTSTLPYERQRIVSDFMGHGMEIHNNIYKQRQVQVDCINIGEILFAFGDLHKKNSDSVPSAACSRTIEPQPGPSRETASNEQLFRKLIDEEGEN</sequence>
<keyword evidence="3" id="KW-1185">Reference proteome</keyword>
<comment type="caution">
    <text evidence="2">The sequence shown here is derived from an EMBL/GenBank/DDBJ whole genome shotgun (WGS) entry which is preliminary data.</text>
</comment>
<dbReference type="EMBL" id="JARQZJ010000021">
    <property type="protein sequence ID" value="KAK9873503.1"/>
    <property type="molecule type" value="Genomic_DNA"/>
</dbReference>
<gene>
    <name evidence="2" type="ORF">WA026_022915</name>
</gene>